<feature type="signal peptide" evidence="1">
    <location>
        <begin position="1"/>
        <end position="20"/>
    </location>
</feature>
<gene>
    <name evidence="3" type="primary">inhA_1</name>
    <name evidence="3" type="ORF">LOC62_04G006386</name>
</gene>
<feature type="domain" description="DJ-1/PfpI" evidence="2">
    <location>
        <begin position="115"/>
        <end position="230"/>
    </location>
</feature>
<dbReference type="CDD" id="cd03139">
    <property type="entry name" value="GATase1_PfpI_2"/>
    <property type="match status" value="1"/>
</dbReference>
<name>A0AAF0YE94_9TREE</name>
<proteinExistence type="predicted"/>
<reference evidence="3" key="1">
    <citation type="submission" date="2023-10" db="EMBL/GenBank/DDBJ databases">
        <authorList>
            <person name="Noh H."/>
        </authorList>
    </citation>
    <scope>NUCLEOTIDE SEQUENCE</scope>
    <source>
        <strain evidence="3">DUCC4014</strain>
    </source>
</reference>
<dbReference type="Proteomes" id="UP000827549">
    <property type="component" value="Chromosome 4"/>
</dbReference>
<dbReference type="PANTHER" id="PTHR43130:SF15">
    <property type="entry name" value="THIJ_PFPI FAMILY PROTEIN (AFU_ORTHOLOGUE AFUA_5G14240)"/>
    <property type="match status" value="1"/>
</dbReference>
<dbReference type="PANTHER" id="PTHR43130">
    <property type="entry name" value="ARAC-FAMILY TRANSCRIPTIONAL REGULATOR"/>
    <property type="match status" value="1"/>
</dbReference>
<evidence type="ECO:0000313" key="4">
    <source>
        <dbReference type="Proteomes" id="UP000827549"/>
    </source>
</evidence>
<dbReference type="AlphaFoldDB" id="A0AAF0YE94"/>
<dbReference type="GeneID" id="87809609"/>
<dbReference type="InterPro" id="IPR029062">
    <property type="entry name" value="Class_I_gatase-like"/>
</dbReference>
<keyword evidence="4" id="KW-1185">Reference proteome</keyword>
<evidence type="ECO:0000256" key="1">
    <source>
        <dbReference type="SAM" id="SignalP"/>
    </source>
</evidence>
<organism evidence="3 4">
    <name type="scientific">Vanrija pseudolonga</name>
    <dbReference type="NCBI Taxonomy" id="143232"/>
    <lineage>
        <taxon>Eukaryota</taxon>
        <taxon>Fungi</taxon>
        <taxon>Dikarya</taxon>
        <taxon>Basidiomycota</taxon>
        <taxon>Agaricomycotina</taxon>
        <taxon>Tremellomycetes</taxon>
        <taxon>Trichosporonales</taxon>
        <taxon>Trichosporonaceae</taxon>
        <taxon>Vanrija</taxon>
    </lineage>
</organism>
<accession>A0AAF0YE94</accession>
<dbReference type="SUPFAM" id="SSF52317">
    <property type="entry name" value="Class I glutamine amidotransferase-like"/>
    <property type="match status" value="1"/>
</dbReference>
<dbReference type="InterPro" id="IPR002818">
    <property type="entry name" value="DJ-1/PfpI"/>
</dbReference>
<dbReference type="RefSeq" id="XP_062628938.1">
    <property type="nucleotide sequence ID" value="XM_062772954.1"/>
</dbReference>
<dbReference type="Gene3D" id="3.40.50.880">
    <property type="match status" value="1"/>
</dbReference>
<dbReference type="InterPro" id="IPR052158">
    <property type="entry name" value="INH-QAR"/>
</dbReference>
<protein>
    <submittedName>
        <fullName evidence="3">Isonitrile hydratase</fullName>
    </submittedName>
</protein>
<dbReference type="Pfam" id="PF01965">
    <property type="entry name" value="DJ-1_PfpI"/>
    <property type="match status" value="1"/>
</dbReference>
<evidence type="ECO:0000259" key="2">
    <source>
        <dbReference type="Pfam" id="PF01965"/>
    </source>
</evidence>
<feature type="chain" id="PRO_5041985937" evidence="1">
    <location>
        <begin position="21"/>
        <end position="282"/>
    </location>
</feature>
<evidence type="ECO:0000313" key="3">
    <source>
        <dbReference type="EMBL" id="WOO82906.1"/>
    </source>
</evidence>
<sequence length="282" mass="30349">MLLKLPLLGMAAALAALAQAKSGKTSCPPPPQHNTTCFNPAPAPQLNGTTQLNNIGMVLFRAFELIDVYGVLDPFQQLAHTNNKLNLYLIAETLEPVTTETVAAVMNPANSTFWPKLTPTHTFADDLDLDILFVPGGLGTMNPNVTAVTDYLRKMYPKVKIFATVCTGAGLAAKAGLLEGKVATTNKSAWQRTKAMGKANWISPARYVVDGKVWSSSGVTAALDLTFALIGTYWGVEAAADIAKGLEHIPAKPLEDPFSKLYNITPTEPLCHFAKDVKWPQL</sequence>
<dbReference type="EMBL" id="CP086717">
    <property type="protein sequence ID" value="WOO82906.1"/>
    <property type="molecule type" value="Genomic_DNA"/>
</dbReference>
<keyword evidence="1" id="KW-0732">Signal</keyword>